<dbReference type="Gene3D" id="1.10.10.10">
    <property type="entry name" value="Winged helix-like DNA-binding domain superfamily/Winged helix DNA-binding domain"/>
    <property type="match status" value="1"/>
</dbReference>
<protein>
    <recommendedName>
        <fullName evidence="10">FtsK domain-containing protein</fullName>
    </recommendedName>
</protein>
<feature type="region of interest" description="Disordered" evidence="9">
    <location>
        <begin position="1"/>
        <end position="35"/>
    </location>
</feature>
<comment type="function">
    <text evidence="5">Essential cell division protein that coordinates cell division and chromosome segregation. The N-terminus is involved in assembly of the cell-division machinery. The C-terminus functions as a DNA motor that moves dsDNA in an ATP-dependent manner towards the dif recombination site, which is located within the replication terminus region. Translocation stops specifically at Xer-dif sites, where FtsK interacts with the Xer recombinase, allowing activation of chromosome unlinking by recombination. FtsK orienting polar sequences (KOPS) guide the direction of DNA translocation. FtsK can remove proteins from DNA as it translocates, but translocation stops specifically at XerCD-dif site, thereby preventing removal of XerC and XerD from dif.</text>
</comment>
<keyword evidence="3 7" id="KW-0067">ATP-binding</keyword>
<organism evidence="11 12">
    <name type="scientific">Shinella yambaruensis</name>
    <dbReference type="NCBI Taxonomy" id="415996"/>
    <lineage>
        <taxon>Bacteria</taxon>
        <taxon>Pseudomonadati</taxon>
        <taxon>Pseudomonadota</taxon>
        <taxon>Alphaproteobacteria</taxon>
        <taxon>Hyphomicrobiales</taxon>
        <taxon>Rhizobiaceae</taxon>
        <taxon>Shinella</taxon>
    </lineage>
</organism>
<evidence type="ECO:0000256" key="8">
    <source>
        <dbReference type="SAM" id="Coils"/>
    </source>
</evidence>
<keyword evidence="12" id="KW-1185">Reference proteome</keyword>
<evidence type="ECO:0000256" key="6">
    <source>
        <dbReference type="ARBA" id="ARBA00025923"/>
    </source>
</evidence>
<keyword evidence="2 7" id="KW-0547">Nucleotide-binding</keyword>
<dbReference type="PANTHER" id="PTHR22683:SF41">
    <property type="entry name" value="DNA TRANSLOCASE FTSK"/>
    <property type="match status" value="1"/>
</dbReference>
<dbReference type="SMART" id="SM00843">
    <property type="entry name" value="Ftsk_gamma"/>
    <property type="match status" value="1"/>
</dbReference>
<dbReference type="InterPro" id="IPR018541">
    <property type="entry name" value="Ftsk_gamma"/>
</dbReference>
<feature type="domain" description="FtsK" evidence="10">
    <location>
        <begin position="527"/>
        <end position="746"/>
    </location>
</feature>
<dbReference type="Pfam" id="PF09397">
    <property type="entry name" value="FtsK_gamma"/>
    <property type="match status" value="1"/>
</dbReference>
<dbReference type="SMART" id="SM00382">
    <property type="entry name" value="AAA"/>
    <property type="match status" value="1"/>
</dbReference>
<name>A0ABQ5ZGV7_9HYPH</name>
<keyword evidence="8" id="KW-0175">Coiled coil</keyword>
<dbReference type="InterPro" id="IPR002543">
    <property type="entry name" value="FtsK_dom"/>
</dbReference>
<keyword evidence="4" id="KW-0238">DNA-binding</keyword>
<dbReference type="InterPro" id="IPR036388">
    <property type="entry name" value="WH-like_DNA-bd_sf"/>
</dbReference>
<dbReference type="SUPFAM" id="SSF46785">
    <property type="entry name" value="Winged helix' DNA-binding domain"/>
    <property type="match status" value="1"/>
</dbReference>
<sequence>MRISRTNFYPILETEEGAGEQAPYYSRENNALPESLPQADDWHAADEPVANDEDYRPRFRSPVLRSYDPGQYADGSWESHFYMAPNVRFTRTPDKVAARIEEAAAEEMQQAEPAVEQAVQPAAQPAEMAPLSQTELLQRLREALEERRRRSEAQQAEAAAAAAVVEPVPPLVQAVVAAGTSGTPADAAVVFKPAGPLPAPVAAAAVVPVAKPAISTTKPAEKTDVRTAISRFANLSDHAFWETLVPDEDAVERPARPAVAVVRMPMPVPAPAAVAVPKPVAVPGVRQEVPSIASLFRVVECRPAVARTAAVELAPVAEVKAEPVAVVATPVVETVAEPVPVVAEVQPGPVAATPAVTPVAAVEPVRETPSSVLSRARPFQVMMATPAGDAYEYPPRELLQEPPGTVGYVLTQEQLEQNAGLLESVLEDFGVRGEIIHVRPGPVVTLYEFEPAPGVKSSRVIGLADDIARSMSALSARVAVVPGRNVIGIELPNATRETVYFREMIESQDFAKTGFKLPICLGKTIGGEPVIAELAKMPHLLVAGTTGSGKSVAINTMILSLLYRFRPEECRLIMVDPKMLELSIYDGIPHLLTPVVTDPKKAVMALKWAVREMEDRYRKMSRLGVRNIDGYNNRVAAARDKGETISISVQTGFDKGTGEAIHEEQELALDPMPYIVVIVDEMADLMMVAGKEIEGAIQRLAQMARAAGIHLIMATQRPSVDVITGTIKANFPTRISFQVTSKIDSRTILGEQGAEQLLGQGDMLHMAGGGRISRVHGPFVSDEEVEKVVLHLKAQGRPEYLETVTAEEEEEEDEKPAAGGAVFDKGDIAAEDGDDLYEKAVKVVMRDRKCSTSYIQRRLAVGYNRAASLVERMEKEGLVGPANHVGKREIISGERGSFQAPEPSDDE</sequence>
<dbReference type="Pfam" id="PF17854">
    <property type="entry name" value="FtsK_alpha"/>
    <property type="match status" value="1"/>
</dbReference>
<dbReference type="InterPro" id="IPR036390">
    <property type="entry name" value="WH_DNA-bd_sf"/>
</dbReference>
<dbReference type="SUPFAM" id="SSF52540">
    <property type="entry name" value="P-loop containing nucleoside triphosphate hydrolases"/>
    <property type="match status" value="1"/>
</dbReference>
<dbReference type="InterPro" id="IPR003593">
    <property type="entry name" value="AAA+_ATPase"/>
</dbReference>
<dbReference type="EMBL" id="BSOP01000017">
    <property type="protein sequence ID" value="GLR50851.1"/>
    <property type="molecule type" value="Genomic_DNA"/>
</dbReference>
<dbReference type="RefSeq" id="WP_244766057.1">
    <property type="nucleotide sequence ID" value="NZ_BSOP01000017.1"/>
</dbReference>
<evidence type="ECO:0000313" key="11">
    <source>
        <dbReference type="EMBL" id="GLR50851.1"/>
    </source>
</evidence>
<dbReference type="Pfam" id="PF01580">
    <property type="entry name" value="FtsK_SpoIIIE"/>
    <property type="match status" value="1"/>
</dbReference>
<dbReference type="InterPro" id="IPR041027">
    <property type="entry name" value="FtsK_alpha"/>
</dbReference>
<evidence type="ECO:0000259" key="10">
    <source>
        <dbReference type="PROSITE" id="PS50901"/>
    </source>
</evidence>
<proteinExistence type="inferred from homology"/>
<dbReference type="InterPro" id="IPR050206">
    <property type="entry name" value="FtsK/SpoIIIE/SftA"/>
</dbReference>
<accession>A0ABQ5ZGV7</accession>
<feature type="binding site" evidence="7">
    <location>
        <begin position="544"/>
        <end position="551"/>
    </location>
    <ligand>
        <name>ATP</name>
        <dbReference type="ChEBI" id="CHEBI:30616"/>
    </ligand>
</feature>
<dbReference type="CDD" id="cd01127">
    <property type="entry name" value="TrwB_TraG_TraD_VirD4"/>
    <property type="match status" value="1"/>
</dbReference>
<dbReference type="Gene3D" id="3.40.50.300">
    <property type="entry name" value="P-loop containing nucleotide triphosphate hydrolases"/>
    <property type="match status" value="1"/>
</dbReference>
<evidence type="ECO:0000256" key="3">
    <source>
        <dbReference type="ARBA" id="ARBA00022840"/>
    </source>
</evidence>
<comment type="subunit">
    <text evidence="6">Homohexamer. Forms a ring that surrounds DNA.</text>
</comment>
<comment type="similarity">
    <text evidence="1">Belongs to the FtsK/SpoIIIE/SftA family.</text>
</comment>
<feature type="coiled-coil region" evidence="8">
    <location>
        <begin position="134"/>
        <end position="161"/>
    </location>
</feature>
<dbReference type="Gene3D" id="3.30.980.40">
    <property type="match status" value="1"/>
</dbReference>
<dbReference type="InterPro" id="IPR027417">
    <property type="entry name" value="P-loop_NTPase"/>
</dbReference>
<dbReference type="Proteomes" id="UP001156702">
    <property type="component" value="Unassembled WGS sequence"/>
</dbReference>
<evidence type="ECO:0000256" key="9">
    <source>
        <dbReference type="SAM" id="MobiDB-lite"/>
    </source>
</evidence>
<evidence type="ECO:0000256" key="2">
    <source>
        <dbReference type="ARBA" id="ARBA00022741"/>
    </source>
</evidence>
<dbReference type="PROSITE" id="PS50901">
    <property type="entry name" value="FTSK"/>
    <property type="match status" value="1"/>
</dbReference>
<comment type="caution">
    <text evidence="11">The sequence shown here is derived from an EMBL/GenBank/DDBJ whole genome shotgun (WGS) entry which is preliminary data.</text>
</comment>
<dbReference type="PANTHER" id="PTHR22683">
    <property type="entry name" value="SPORULATION PROTEIN RELATED"/>
    <property type="match status" value="1"/>
</dbReference>
<reference evidence="12" key="1">
    <citation type="journal article" date="2019" name="Int. J. Syst. Evol. Microbiol.">
        <title>The Global Catalogue of Microorganisms (GCM) 10K type strain sequencing project: providing services to taxonomists for standard genome sequencing and annotation.</title>
        <authorList>
            <consortium name="The Broad Institute Genomics Platform"/>
            <consortium name="The Broad Institute Genome Sequencing Center for Infectious Disease"/>
            <person name="Wu L."/>
            <person name="Ma J."/>
        </authorList>
    </citation>
    <scope>NUCLEOTIDE SEQUENCE [LARGE SCALE GENOMIC DNA]</scope>
    <source>
        <strain evidence="12">NBRC 102122</strain>
    </source>
</reference>
<evidence type="ECO:0000256" key="4">
    <source>
        <dbReference type="ARBA" id="ARBA00023125"/>
    </source>
</evidence>
<evidence type="ECO:0000256" key="7">
    <source>
        <dbReference type="PROSITE-ProRule" id="PRU00289"/>
    </source>
</evidence>
<evidence type="ECO:0000256" key="5">
    <source>
        <dbReference type="ARBA" id="ARBA00024784"/>
    </source>
</evidence>
<gene>
    <name evidence="11" type="ORF">GCM10007923_20590</name>
</gene>
<evidence type="ECO:0000256" key="1">
    <source>
        <dbReference type="ARBA" id="ARBA00006474"/>
    </source>
</evidence>
<evidence type="ECO:0000313" key="12">
    <source>
        <dbReference type="Proteomes" id="UP001156702"/>
    </source>
</evidence>